<dbReference type="Proteomes" id="UP001165269">
    <property type="component" value="Unassembled WGS sequence"/>
</dbReference>
<reference evidence="2" key="1">
    <citation type="submission" date="2022-03" db="EMBL/GenBank/DDBJ databases">
        <title>Streptomyces 7R015 and 7R016 isolated from Barleria lupulina in Thailand.</title>
        <authorList>
            <person name="Kanchanasin P."/>
            <person name="Phongsopitanun W."/>
            <person name="Tanasupawat S."/>
        </authorList>
    </citation>
    <scope>NUCLEOTIDE SEQUENCE</scope>
    <source>
        <strain evidence="2">7R015</strain>
    </source>
</reference>
<keyword evidence="3" id="KW-1185">Reference proteome</keyword>
<evidence type="ECO:0000313" key="2">
    <source>
        <dbReference type="EMBL" id="MCI3277962.1"/>
    </source>
</evidence>
<evidence type="ECO:0000256" key="1">
    <source>
        <dbReference type="SAM" id="MobiDB-lite"/>
    </source>
</evidence>
<sequence length="152" mass="16003">MTLEPAFPTWPLVVVDVSERTGDEAPAAVAGALGAAVETARARREGFAAVVQMPSTVRRGPRPAAATERVRMLRRLRPGLAESCRGLAFVVSAEVQRANAKAIRAGARLWGCPTYTVDTVVAAQAWAREQLKPSGDPGDGRDARRARGGSGA</sequence>
<organism evidence="2 3">
    <name type="scientific">Streptomyces cylindrosporus</name>
    <dbReference type="NCBI Taxonomy" id="2927583"/>
    <lineage>
        <taxon>Bacteria</taxon>
        <taxon>Bacillati</taxon>
        <taxon>Actinomycetota</taxon>
        <taxon>Actinomycetes</taxon>
        <taxon>Kitasatosporales</taxon>
        <taxon>Streptomycetaceae</taxon>
        <taxon>Streptomyces</taxon>
    </lineage>
</organism>
<dbReference type="RefSeq" id="WP_242776093.1">
    <property type="nucleotide sequence ID" value="NZ_JALDAY010000017.1"/>
</dbReference>
<name>A0ABS9YL14_9ACTN</name>
<comment type="caution">
    <text evidence="2">The sequence shown here is derived from an EMBL/GenBank/DDBJ whole genome shotgun (WGS) entry which is preliminary data.</text>
</comment>
<protein>
    <submittedName>
        <fullName evidence="2">Uncharacterized protein</fullName>
    </submittedName>
</protein>
<accession>A0ABS9YL14</accession>
<evidence type="ECO:0000313" key="3">
    <source>
        <dbReference type="Proteomes" id="UP001165269"/>
    </source>
</evidence>
<proteinExistence type="predicted"/>
<dbReference type="EMBL" id="JALDAY010000017">
    <property type="protein sequence ID" value="MCI3277962.1"/>
    <property type="molecule type" value="Genomic_DNA"/>
</dbReference>
<feature type="region of interest" description="Disordered" evidence="1">
    <location>
        <begin position="128"/>
        <end position="152"/>
    </location>
</feature>
<gene>
    <name evidence="2" type="ORF">MQP27_43545</name>
</gene>